<dbReference type="RefSeq" id="WP_282717951.1">
    <property type="nucleotide sequence ID" value="NZ_JASCRY010000005.1"/>
</dbReference>
<evidence type="ECO:0000313" key="3">
    <source>
        <dbReference type="Proteomes" id="UP001228643"/>
    </source>
</evidence>
<dbReference type="AlphaFoldDB" id="A0AAW6TPT1"/>
<feature type="transmembrane region" description="Helical" evidence="1">
    <location>
        <begin position="114"/>
        <end position="137"/>
    </location>
</feature>
<name>A0AAW6TPT1_9FLAO</name>
<keyword evidence="1" id="KW-0812">Transmembrane</keyword>
<gene>
    <name evidence="2" type="ORF">QLS97_15605</name>
</gene>
<dbReference type="Proteomes" id="UP001228643">
    <property type="component" value="Unassembled WGS sequence"/>
</dbReference>
<comment type="caution">
    <text evidence="2">The sequence shown here is derived from an EMBL/GenBank/DDBJ whole genome shotgun (WGS) entry which is preliminary data.</text>
</comment>
<sequence>MEKILNSEYVDKEFEEACNKIDKIREDGLRNVLKHFDRIHDKLFVFNNILIAGFFGLSKIDNQISVKLIIIPILNLCFLIFIEYEMMEISRFDATIKEQLFENYKFNKERISRITIFSFLSILSTLIVTLTFLYFLFQ</sequence>
<reference evidence="2 3" key="1">
    <citation type="submission" date="2023-04" db="EMBL/GenBank/DDBJ databases">
        <title>Two novel species of Flavobacterium.</title>
        <authorList>
            <person name="Liu Q."/>
            <person name="Xin Y.-H."/>
        </authorList>
    </citation>
    <scope>NUCLEOTIDE SEQUENCE [LARGE SCALE GENOMIC DNA]</scope>
    <source>
        <strain evidence="2 3">LB2P87</strain>
    </source>
</reference>
<keyword evidence="3" id="KW-1185">Reference proteome</keyword>
<keyword evidence="1" id="KW-1133">Transmembrane helix</keyword>
<dbReference type="EMBL" id="JASCRY010000005">
    <property type="protein sequence ID" value="MDI5951081.1"/>
    <property type="molecule type" value="Genomic_DNA"/>
</dbReference>
<organism evidence="2 3">
    <name type="scientific">Flavobacterium yafengii</name>
    <dbReference type="NCBI Taxonomy" id="3041253"/>
    <lineage>
        <taxon>Bacteria</taxon>
        <taxon>Pseudomonadati</taxon>
        <taxon>Bacteroidota</taxon>
        <taxon>Flavobacteriia</taxon>
        <taxon>Flavobacteriales</taxon>
        <taxon>Flavobacteriaceae</taxon>
        <taxon>Flavobacterium</taxon>
    </lineage>
</organism>
<evidence type="ECO:0000313" key="2">
    <source>
        <dbReference type="EMBL" id="MDI5951081.1"/>
    </source>
</evidence>
<evidence type="ECO:0000256" key="1">
    <source>
        <dbReference type="SAM" id="Phobius"/>
    </source>
</evidence>
<proteinExistence type="predicted"/>
<keyword evidence="1" id="KW-0472">Membrane</keyword>
<accession>A0AAW6TPT1</accession>
<feature type="transmembrane region" description="Helical" evidence="1">
    <location>
        <begin position="64"/>
        <end position="82"/>
    </location>
</feature>
<protein>
    <submittedName>
        <fullName evidence="2">Uncharacterized protein</fullName>
    </submittedName>
</protein>
<feature type="transmembrane region" description="Helical" evidence="1">
    <location>
        <begin position="39"/>
        <end position="58"/>
    </location>
</feature>